<proteinExistence type="predicted"/>
<evidence type="ECO:0000313" key="3">
    <source>
        <dbReference type="Proteomes" id="UP001151532"/>
    </source>
</evidence>
<dbReference type="Proteomes" id="UP001151532">
    <property type="component" value="Chromosome 10"/>
</dbReference>
<dbReference type="AlphaFoldDB" id="A0A9Q0Z369"/>
<sequence>MVGYCGHPIDDMFFSRVVEALTKVTVPTCRWDIDGDDCHTPSSSLQSSILDLYSFAGCRMESGQVVNKGMKVEILSEAESISGGGTKFTSGLQRQPSAAKSSCLCSPTSHAGSFRCRLHRAPSLQRTRSIDSASLRDSENNISTTADDTSNARN</sequence>
<name>A0A9Q0Z369_SALPP</name>
<dbReference type="PANTHER" id="PTHR33132">
    <property type="entry name" value="OSJNBB0118P14.9 PROTEIN"/>
    <property type="match status" value="1"/>
</dbReference>
<comment type="caution">
    <text evidence="2">The sequence shown here is derived from an EMBL/GenBank/DDBJ whole genome shotgun (WGS) entry which is preliminary data.</text>
</comment>
<accession>A0A9Q0Z369</accession>
<reference evidence="2" key="1">
    <citation type="submission" date="2022-11" db="EMBL/GenBank/DDBJ databases">
        <authorList>
            <person name="Hyden B.L."/>
            <person name="Feng K."/>
            <person name="Yates T."/>
            <person name="Jawdy S."/>
            <person name="Smart L.B."/>
            <person name="Muchero W."/>
        </authorList>
    </citation>
    <scope>NUCLEOTIDE SEQUENCE</scope>
    <source>
        <tissue evidence="2">Shoot tip</tissue>
    </source>
</reference>
<keyword evidence="3" id="KW-1185">Reference proteome</keyword>
<evidence type="ECO:0000313" key="2">
    <source>
        <dbReference type="EMBL" id="KAJ6719637.1"/>
    </source>
</evidence>
<feature type="region of interest" description="Disordered" evidence="1">
    <location>
        <begin position="127"/>
        <end position="154"/>
    </location>
</feature>
<dbReference type="EMBL" id="JAPFFK010000014">
    <property type="protein sequence ID" value="KAJ6719637.1"/>
    <property type="molecule type" value="Genomic_DNA"/>
</dbReference>
<gene>
    <name evidence="2" type="ORF">OIU79_007311</name>
</gene>
<organism evidence="2 3">
    <name type="scientific">Salix purpurea</name>
    <name type="common">Purple osier willow</name>
    <dbReference type="NCBI Taxonomy" id="77065"/>
    <lineage>
        <taxon>Eukaryota</taxon>
        <taxon>Viridiplantae</taxon>
        <taxon>Streptophyta</taxon>
        <taxon>Embryophyta</taxon>
        <taxon>Tracheophyta</taxon>
        <taxon>Spermatophyta</taxon>
        <taxon>Magnoliopsida</taxon>
        <taxon>eudicotyledons</taxon>
        <taxon>Gunneridae</taxon>
        <taxon>Pentapetalae</taxon>
        <taxon>rosids</taxon>
        <taxon>fabids</taxon>
        <taxon>Malpighiales</taxon>
        <taxon>Salicaceae</taxon>
        <taxon>Saliceae</taxon>
        <taxon>Salix</taxon>
    </lineage>
</organism>
<dbReference type="OrthoDB" id="1924025at2759"/>
<protein>
    <submittedName>
        <fullName evidence="2">Uncharacterized protein</fullName>
    </submittedName>
</protein>
<evidence type="ECO:0000256" key="1">
    <source>
        <dbReference type="SAM" id="MobiDB-lite"/>
    </source>
</evidence>
<feature type="compositionally biased region" description="Polar residues" evidence="1">
    <location>
        <begin position="140"/>
        <end position="154"/>
    </location>
</feature>
<reference evidence="2" key="2">
    <citation type="journal article" date="2023" name="Int. J. Mol. Sci.">
        <title>De Novo Assembly and Annotation of 11 Diverse Shrub Willow (Salix) Genomes Reveals Novel Gene Organization in Sex-Linked Regions.</title>
        <authorList>
            <person name="Hyden B."/>
            <person name="Feng K."/>
            <person name="Yates T.B."/>
            <person name="Jawdy S."/>
            <person name="Cereghino C."/>
            <person name="Smart L.B."/>
            <person name="Muchero W."/>
        </authorList>
    </citation>
    <scope>NUCLEOTIDE SEQUENCE</scope>
    <source>
        <tissue evidence="2">Shoot tip</tissue>
    </source>
</reference>
<dbReference type="PANTHER" id="PTHR33132:SF92">
    <property type="entry name" value="SERINE-RICH PROTEIN"/>
    <property type="match status" value="1"/>
</dbReference>